<name>A0ABT3GE32_9BACT</name>
<keyword evidence="1" id="KW-0812">Transmembrane</keyword>
<keyword evidence="3" id="KW-1185">Reference proteome</keyword>
<dbReference type="RefSeq" id="WP_264485990.1">
    <property type="nucleotide sequence ID" value="NZ_JAPDDT010000002.1"/>
</dbReference>
<gene>
    <name evidence="2" type="ORF">OKA05_04910</name>
</gene>
<organism evidence="2 3">
    <name type="scientific">Luteolibacter arcticus</name>
    <dbReference type="NCBI Taxonomy" id="1581411"/>
    <lineage>
        <taxon>Bacteria</taxon>
        <taxon>Pseudomonadati</taxon>
        <taxon>Verrucomicrobiota</taxon>
        <taxon>Verrucomicrobiia</taxon>
        <taxon>Verrucomicrobiales</taxon>
        <taxon>Verrucomicrobiaceae</taxon>
        <taxon>Luteolibacter</taxon>
    </lineage>
</organism>
<proteinExistence type="predicted"/>
<dbReference type="Proteomes" id="UP001320876">
    <property type="component" value="Unassembled WGS sequence"/>
</dbReference>
<dbReference type="EMBL" id="JAPDDT010000002">
    <property type="protein sequence ID" value="MCW1921880.1"/>
    <property type="molecule type" value="Genomic_DNA"/>
</dbReference>
<evidence type="ECO:0000313" key="2">
    <source>
        <dbReference type="EMBL" id="MCW1921880.1"/>
    </source>
</evidence>
<reference evidence="2 3" key="1">
    <citation type="submission" date="2022-10" db="EMBL/GenBank/DDBJ databases">
        <title>Luteolibacter arcticus strain CCTCC AB 2014275, whole genome shotgun sequencing project.</title>
        <authorList>
            <person name="Zhao G."/>
            <person name="Shen L."/>
        </authorList>
    </citation>
    <scope>NUCLEOTIDE SEQUENCE [LARGE SCALE GENOMIC DNA]</scope>
    <source>
        <strain evidence="2 3">CCTCC AB 2014275</strain>
    </source>
</reference>
<keyword evidence="1" id="KW-0472">Membrane</keyword>
<comment type="caution">
    <text evidence="2">The sequence shown here is derived from an EMBL/GenBank/DDBJ whole genome shotgun (WGS) entry which is preliminary data.</text>
</comment>
<protein>
    <submittedName>
        <fullName evidence="2">Uncharacterized protein</fullName>
    </submittedName>
</protein>
<keyword evidence="1" id="KW-1133">Transmembrane helix</keyword>
<sequence>MKKTLQYTLLALVSWGVAIYGFTVIAPWTTAVPVSHLDALQQANANENWRSAIVDHGKVKEWSKGTIGMNPSGFWTYVSILGTCAVSAIFFAARSVKSHKTERDREGDRIVHRASF</sequence>
<feature type="transmembrane region" description="Helical" evidence="1">
    <location>
        <begin position="7"/>
        <end position="28"/>
    </location>
</feature>
<accession>A0ABT3GE32</accession>
<evidence type="ECO:0000256" key="1">
    <source>
        <dbReference type="SAM" id="Phobius"/>
    </source>
</evidence>
<feature type="transmembrane region" description="Helical" evidence="1">
    <location>
        <begin position="74"/>
        <end position="93"/>
    </location>
</feature>
<evidence type="ECO:0000313" key="3">
    <source>
        <dbReference type="Proteomes" id="UP001320876"/>
    </source>
</evidence>